<protein>
    <recommendedName>
        <fullName evidence="3">Molecular chaperone</fullName>
    </recommendedName>
</protein>
<dbReference type="SUPFAM" id="SSF49354">
    <property type="entry name" value="PapD-like"/>
    <property type="match status" value="1"/>
</dbReference>
<comment type="caution">
    <text evidence="1">The sequence shown here is derived from an EMBL/GenBank/DDBJ whole genome shotgun (WGS) entry which is preliminary data.</text>
</comment>
<evidence type="ECO:0008006" key="3">
    <source>
        <dbReference type="Google" id="ProtNLM"/>
    </source>
</evidence>
<name>A0ABV3ZKG1_9BACT</name>
<dbReference type="EMBL" id="JAULBC010000007">
    <property type="protein sequence ID" value="MEX6690010.1"/>
    <property type="molecule type" value="Genomic_DNA"/>
</dbReference>
<proteinExistence type="predicted"/>
<reference evidence="1 2" key="1">
    <citation type="submission" date="2023-07" db="EMBL/GenBank/DDBJ databases">
        <authorList>
            <person name="Lian W.-H."/>
        </authorList>
    </citation>
    <scope>NUCLEOTIDE SEQUENCE [LARGE SCALE GENOMIC DNA]</scope>
    <source>
        <strain evidence="1 2">SYSU DXS3180</strain>
    </source>
</reference>
<dbReference type="Proteomes" id="UP001560573">
    <property type="component" value="Unassembled WGS sequence"/>
</dbReference>
<evidence type="ECO:0000313" key="1">
    <source>
        <dbReference type="EMBL" id="MEX6690010.1"/>
    </source>
</evidence>
<sequence length="244" mass="27404">MPKRVVFEGVKRSEELNLANIGHDTATYIISVMQIRMKDDGSVEKIDRPDSGQNFADRNFRFFPHTVTLAPNEVQAVKVQLIKSSELATGEYRSHLYFRAIRNSDPLGEKELQKDSGISVKLVPVFGMSIPVIIRVGENTSKVSFSDISFHLEKETDPVLKITFNRTGNMSVYGDVQIDHISLQGKVTRVGTIKGVAIYTPNALRHLQFELYKINGIDYHTGTLQITYNSSNDTKLSEAEINLN</sequence>
<accession>A0ABV3ZKG1</accession>
<dbReference type="InterPro" id="IPR008962">
    <property type="entry name" value="PapD-like_sf"/>
</dbReference>
<evidence type="ECO:0000313" key="2">
    <source>
        <dbReference type="Proteomes" id="UP001560573"/>
    </source>
</evidence>
<organism evidence="1 2">
    <name type="scientific">Danxiaibacter flavus</name>
    <dbReference type="NCBI Taxonomy" id="3049108"/>
    <lineage>
        <taxon>Bacteria</taxon>
        <taxon>Pseudomonadati</taxon>
        <taxon>Bacteroidota</taxon>
        <taxon>Chitinophagia</taxon>
        <taxon>Chitinophagales</taxon>
        <taxon>Chitinophagaceae</taxon>
        <taxon>Danxiaibacter</taxon>
    </lineage>
</organism>
<gene>
    <name evidence="1" type="ORF">QTN47_21050</name>
</gene>
<dbReference type="RefSeq" id="WP_369331417.1">
    <property type="nucleotide sequence ID" value="NZ_JAULBC010000007.1"/>
</dbReference>
<keyword evidence="2" id="KW-1185">Reference proteome</keyword>